<keyword evidence="5 12" id="KW-0436">Ligase</keyword>
<evidence type="ECO:0000256" key="12">
    <source>
        <dbReference type="HAMAP-Rule" id="MF_00041"/>
    </source>
</evidence>
<comment type="catalytic activity">
    <reaction evidence="12">
        <text>tRNA(Cys) + L-cysteine + ATP = L-cysteinyl-tRNA(Cys) + AMP + diphosphate</text>
        <dbReference type="Rhea" id="RHEA:17773"/>
        <dbReference type="Rhea" id="RHEA-COMP:9661"/>
        <dbReference type="Rhea" id="RHEA-COMP:9679"/>
        <dbReference type="ChEBI" id="CHEBI:30616"/>
        <dbReference type="ChEBI" id="CHEBI:33019"/>
        <dbReference type="ChEBI" id="CHEBI:35235"/>
        <dbReference type="ChEBI" id="CHEBI:78442"/>
        <dbReference type="ChEBI" id="CHEBI:78517"/>
        <dbReference type="ChEBI" id="CHEBI:456215"/>
        <dbReference type="EC" id="6.1.1.16"/>
    </reaction>
</comment>
<dbReference type="GO" id="GO:0005829">
    <property type="term" value="C:cytosol"/>
    <property type="evidence" value="ECO:0007669"/>
    <property type="project" value="TreeGrafter"/>
</dbReference>
<evidence type="ECO:0000256" key="7">
    <source>
        <dbReference type="ARBA" id="ARBA00022741"/>
    </source>
</evidence>
<evidence type="ECO:0000256" key="10">
    <source>
        <dbReference type="ARBA" id="ARBA00022917"/>
    </source>
</evidence>
<accession>A0A6G5QMP6</accession>
<dbReference type="AlphaFoldDB" id="A0A6G5QMP6"/>
<dbReference type="GO" id="GO:0005524">
    <property type="term" value="F:ATP binding"/>
    <property type="evidence" value="ECO:0007669"/>
    <property type="project" value="UniProtKB-UniRule"/>
</dbReference>
<evidence type="ECO:0000256" key="5">
    <source>
        <dbReference type="ARBA" id="ARBA00022598"/>
    </source>
</evidence>
<evidence type="ECO:0000256" key="9">
    <source>
        <dbReference type="ARBA" id="ARBA00022840"/>
    </source>
</evidence>
<comment type="cofactor">
    <cofactor evidence="12">
        <name>Zn(2+)</name>
        <dbReference type="ChEBI" id="CHEBI:29105"/>
    </cofactor>
    <text evidence="12">Binds 1 zinc ion per subunit.</text>
</comment>
<evidence type="ECO:0000313" key="14">
    <source>
        <dbReference type="EMBL" id="QCD46852.1"/>
    </source>
</evidence>
<evidence type="ECO:0000256" key="2">
    <source>
        <dbReference type="ARBA" id="ARBA00005594"/>
    </source>
</evidence>
<keyword evidence="6 12" id="KW-0479">Metal-binding</keyword>
<evidence type="ECO:0000313" key="15">
    <source>
        <dbReference type="Proteomes" id="UP000502377"/>
    </source>
</evidence>
<feature type="binding site" evidence="12">
    <location>
        <position position="233"/>
    </location>
    <ligand>
        <name>Zn(2+)</name>
        <dbReference type="ChEBI" id="CHEBI:29105"/>
    </ligand>
</feature>
<feature type="binding site" evidence="12">
    <location>
        <position position="27"/>
    </location>
    <ligand>
        <name>Zn(2+)</name>
        <dbReference type="ChEBI" id="CHEBI:29105"/>
    </ligand>
</feature>
<feature type="domain" description="Cysteinyl-tRNA synthetase class Ia DALR" evidence="13">
    <location>
        <begin position="341"/>
        <end position="405"/>
    </location>
</feature>
<dbReference type="GO" id="GO:0006423">
    <property type="term" value="P:cysteinyl-tRNA aminoacylation"/>
    <property type="evidence" value="ECO:0007669"/>
    <property type="project" value="UniProtKB-UniRule"/>
</dbReference>
<dbReference type="InterPro" id="IPR014729">
    <property type="entry name" value="Rossmann-like_a/b/a_fold"/>
</dbReference>
<organism evidence="14 15">
    <name type="scientific">Campylobacter rectus</name>
    <name type="common">Wolinella recta</name>
    <dbReference type="NCBI Taxonomy" id="203"/>
    <lineage>
        <taxon>Bacteria</taxon>
        <taxon>Pseudomonadati</taxon>
        <taxon>Campylobacterota</taxon>
        <taxon>Epsilonproteobacteria</taxon>
        <taxon>Campylobacterales</taxon>
        <taxon>Campylobacteraceae</taxon>
        <taxon>Campylobacter</taxon>
    </lineage>
</organism>
<comment type="subunit">
    <text evidence="3 12">Monomer.</text>
</comment>
<feature type="binding site" evidence="12">
    <location>
        <position position="204"/>
    </location>
    <ligand>
        <name>Zn(2+)</name>
        <dbReference type="ChEBI" id="CHEBI:29105"/>
    </ligand>
</feature>
<gene>
    <name evidence="12 14" type="primary">cysS</name>
    <name evidence="14" type="ORF">CRECT_1193</name>
</gene>
<dbReference type="Gene3D" id="3.40.50.620">
    <property type="entry name" value="HUPs"/>
    <property type="match status" value="1"/>
</dbReference>
<sequence>MQIFDSVKRKKVEFEPVKSDFVRIYVCGPTVYDDAHLGHAKSAISFDVLRRTLSELGYKVKFVRNYTDIDDKILKKMSESGESLKSITDRYIASYERDMSALNVLEPDVKPKATQTLKEMIEYIEILLKNGFAYEIKGDGIYFDTAKDAQYLSLSGKFDTEANVARVASSDEKKDEKDFVLWKFDEKWYESPFGRGRPGWHTECVAMIKKHLSSGEKFEIDIHAGGLDLLFPHHENEAAQCRCAERKSLAKYWLHNGFIQVNNEKMSKSLGNSFFVKDALERNLGEAVRFYLISSHYRANFNFSEDDLNAAKKRLDKIYRLKKRVLGAAANLSANEKFKSEFMSAMQDDLNTSKALASVDEFVRSANDELDANPKDKAKKGKIAANLELIARVLGILQIDVFEYFQFGVSDEKRAYIEDLINQRNEAKAAKNYELSDKIRDMLAANGISLMDTPEGCIWEKI</sequence>
<dbReference type="SUPFAM" id="SSF47323">
    <property type="entry name" value="Anticodon-binding domain of a subclass of class I aminoacyl-tRNA synthetases"/>
    <property type="match status" value="1"/>
</dbReference>
<proteinExistence type="inferred from homology"/>
<dbReference type="NCBIfam" id="TIGR00435">
    <property type="entry name" value="cysS"/>
    <property type="match status" value="1"/>
</dbReference>
<dbReference type="InterPro" id="IPR015803">
    <property type="entry name" value="Cys-tRNA-ligase"/>
</dbReference>
<dbReference type="InterPro" id="IPR015273">
    <property type="entry name" value="Cys-tRNA-synt_Ia_DALR"/>
</dbReference>
<feature type="binding site" evidence="12">
    <location>
        <position position="268"/>
    </location>
    <ligand>
        <name>ATP</name>
        <dbReference type="ChEBI" id="CHEBI:30616"/>
    </ligand>
</feature>
<evidence type="ECO:0000256" key="11">
    <source>
        <dbReference type="ARBA" id="ARBA00023146"/>
    </source>
</evidence>
<dbReference type="GO" id="GO:0004817">
    <property type="term" value="F:cysteine-tRNA ligase activity"/>
    <property type="evidence" value="ECO:0007669"/>
    <property type="project" value="UniProtKB-UniRule"/>
</dbReference>
<dbReference type="Gene3D" id="1.20.120.1910">
    <property type="entry name" value="Cysteine-tRNA ligase, C-terminal anti-codon recognition domain"/>
    <property type="match status" value="1"/>
</dbReference>
<dbReference type="HAMAP" id="MF_00041">
    <property type="entry name" value="Cys_tRNA_synth"/>
    <property type="match status" value="1"/>
</dbReference>
<feature type="short sequence motif" description="'KMSKS' region" evidence="12">
    <location>
        <begin position="265"/>
        <end position="269"/>
    </location>
</feature>
<keyword evidence="4 12" id="KW-0963">Cytoplasm</keyword>
<dbReference type="Proteomes" id="UP000502377">
    <property type="component" value="Chromosome"/>
</dbReference>
<dbReference type="PRINTS" id="PR00983">
    <property type="entry name" value="TRNASYNTHCYS"/>
</dbReference>
<dbReference type="SUPFAM" id="SSF52374">
    <property type="entry name" value="Nucleotidylyl transferase"/>
    <property type="match status" value="1"/>
</dbReference>
<dbReference type="InterPro" id="IPR032678">
    <property type="entry name" value="tRNA-synt_1_cat_dom"/>
</dbReference>
<dbReference type="KEGG" id="crx:CRECT_1193"/>
<protein>
    <recommendedName>
        <fullName evidence="12">Cysteine--tRNA ligase</fullName>
        <ecNumber evidence="12">6.1.1.16</ecNumber>
    </recommendedName>
    <alternativeName>
        <fullName evidence="12">Cysteinyl-tRNA synthetase</fullName>
        <shortName evidence="12">CysRS</shortName>
    </alternativeName>
</protein>
<dbReference type="GO" id="GO:0008270">
    <property type="term" value="F:zinc ion binding"/>
    <property type="evidence" value="ECO:0007669"/>
    <property type="project" value="UniProtKB-UniRule"/>
</dbReference>
<feature type="short sequence motif" description="'HIGH' region" evidence="12">
    <location>
        <begin position="29"/>
        <end position="39"/>
    </location>
</feature>
<keyword evidence="10 12" id="KW-0648">Protein biosynthesis</keyword>
<dbReference type="CDD" id="cd00672">
    <property type="entry name" value="CysRS_core"/>
    <property type="match status" value="1"/>
</dbReference>
<dbReference type="EC" id="6.1.1.16" evidence="12"/>
<dbReference type="Pfam" id="PF09190">
    <property type="entry name" value="DALR_2"/>
    <property type="match status" value="1"/>
</dbReference>
<evidence type="ECO:0000256" key="3">
    <source>
        <dbReference type="ARBA" id="ARBA00011245"/>
    </source>
</evidence>
<dbReference type="InterPro" id="IPR024909">
    <property type="entry name" value="Cys-tRNA/MSH_ligase"/>
</dbReference>
<evidence type="ECO:0000259" key="13">
    <source>
        <dbReference type="SMART" id="SM00840"/>
    </source>
</evidence>
<comment type="similarity">
    <text evidence="2 12">Belongs to the class-I aminoacyl-tRNA synthetase family.</text>
</comment>
<dbReference type="SMART" id="SM00840">
    <property type="entry name" value="DALR_2"/>
    <property type="match status" value="1"/>
</dbReference>
<evidence type="ECO:0000256" key="8">
    <source>
        <dbReference type="ARBA" id="ARBA00022833"/>
    </source>
</evidence>
<dbReference type="PANTHER" id="PTHR10890">
    <property type="entry name" value="CYSTEINYL-TRNA SYNTHETASE"/>
    <property type="match status" value="1"/>
</dbReference>
<keyword evidence="9 12" id="KW-0067">ATP-binding</keyword>
<evidence type="ECO:0000256" key="1">
    <source>
        <dbReference type="ARBA" id="ARBA00004496"/>
    </source>
</evidence>
<evidence type="ECO:0000256" key="6">
    <source>
        <dbReference type="ARBA" id="ARBA00022723"/>
    </source>
</evidence>
<name>A0A6G5QMP6_CAMRE</name>
<keyword evidence="7 12" id="KW-0547">Nucleotide-binding</keyword>
<evidence type="ECO:0000256" key="4">
    <source>
        <dbReference type="ARBA" id="ARBA00022490"/>
    </source>
</evidence>
<dbReference type="InterPro" id="IPR009080">
    <property type="entry name" value="tRNAsynth_Ia_anticodon-bd"/>
</dbReference>
<dbReference type="RefSeq" id="WP_004320023.1">
    <property type="nucleotide sequence ID" value="NZ_CP012543.1"/>
</dbReference>
<keyword evidence="11 12" id="KW-0030">Aminoacyl-tRNA synthetase</keyword>
<keyword evidence="8 12" id="KW-0862">Zinc</keyword>
<dbReference type="EMBL" id="CP012543">
    <property type="protein sequence ID" value="QCD46852.1"/>
    <property type="molecule type" value="Genomic_DNA"/>
</dbReference>
<reference evidence="14 15" key="1">
    <citation type="submission" date="2016-07" db="EMBL/GenBank/DDBJ databases">
        <title>Comparative genomics of the Campylobacter concisus group.</title>
        <authorList>
            <person name="Miller W.G."/>
            <person name="Yee E."/>
            <person name="Chapman M.H."/>
            <person name="Huynh S."/>
            <person name="Bono J.L."/>
            <person name="On S.L.W."/>
            <person name="StLeger J."/>
            <person name="Foster G."/>
            <person name="Parker C.T."/>
        </authorList>
    </citation>
    <scope>NUCLEOTIDE SEQUENCE [LARGE SCALE GENOMIC DNA]</scope>
    <source>
        <strain evidence="14 15">ATCC 33238</strain>
    </source>
</reference>
<comment type="subcellular location">
    <subcellularLocation>
        <location evidence="1 12">Cytoplasm</location>
    </subcellularLocation>
</comment>
<dbReference type="PANTHER" id="PTHR10890:SF3">
    <property type="entry name" value="CYSTEINE--TRNA LIGASE, CYTOPLASMIC"/>
    <property type="match status" value="1"/>
</dbReference>
<dbReference type="Pfam" id="PF01406">
    <property type="entry name" value="tRNA-synt_1e"/>
    <property type="match status" value="1"/>
</dbReference>
<feature type="binding site" evidence="12">
    <location>
        <position position="237"/>
    </location>
    <ligand>
        <name>Zn(2+)</name>
        <dbReference type="ChEBI" id="CHEBI:29105"/>
    </ligand>
</feature>